<reference evidence="3" key="1">
    <citation type="submission" date="2023-02" db="EMBL/GenBank/DDBJ databases">
        <title>Georgenia sp.10Sc9-8, isolated from a soil sample collected from the Taklamakan desert.</title>
        <authorList>
            <person name="Liu S."/>
        </authorList>
    </citation>
    <scope>NUCLEOTIDE SEQUENCE</scope>
    <source>
        <strain evidence="3">10Sc9-8</strain>
    </source>
</reference>
<evidence type="ECO:0000259" key="2">
    <source>
        <dbReference type="PROSITE" id="PS50983"/>
    </source>
</evidence>
<evidence type="ECO:0000313" key="4">
    <source>
        <dbReference type="Proteomes" id="UP001165561"/>
    </source>
</evidence>
<dbReference type="PANTHER" id="PTHR30535:SF7">
    <property type="entry name" value="IRON(III) DICITRATE-BINDING PROTEIN"/>
    <property type="match status" value="1"/>
</dbReference>
<gene>
    <name evidence="3" type="ORF">PU560_04055</name>
</gene>
<accession>A0ABT5TUA0</accession>
<feature type="non-terminal residue" evidence="3">
    <location>
        <position position="1"/>
    </location>
</feature>
<dbReference type="EMBL" id="JARACI010000591">
    <property type="protein sequence ID" value="MDD9205642.1"/>
    <property type="molecule type" value="Genomic_DNA"/>
</dbReference>
<proteinExistence type="inferred from homology"/>
<protein>
    <submittedName>
        <fullName evidence="3">ABC transporter substrate-binding protein</fullName>
    </submittedName>
</protein>
<dbReference type="InterPro" id="IPR050902">
    <property type="entry name" value="ABC_Transporter_SBP"/>
</dbReference>
<dbReference type="InterPro" id="IPR002491">
    <property type="entry name" value="ABC_transptr_periplasmic_BD"/>
</dbReference>
<dbReference type="Pfam" id="PF01497">
    <property type="entry name" value="Peripla_BP_2"/>
    <property type="match status" value="1"/>
</dbReference>
<dbReference type="Gene3D" id="3.40.50.1980">
    <property type="entry name" value="Nitrogenase molybdenum iron protein domain"/>
    <property type="match status" value="2"/>
</dbReference>
<name>A0ABT5TUA0_9MICO</name>
<dbReference type="Proteomes" id="UP001165561">
    <property type="component" value="Unassembled WGS sequence"/>
</dbReference>
<keyword evidence="4" id="KW-1185">Reference proteome</keyword>
<comment type="similarity">
    <text evidence="1">Belongs to the bacterial solute-binding protein 8 family.</text>
</comment>
<evidence type="ECO:0000256" key="1">
    <source>
        <dbReference type="ARBA" id="ARBA00008814"/>
    </source>
</evidence>
<evidence type="ECO:0000313" key="3">
    <source>
        <dbReference type="EMBL" id="MDD9205642.1"/>
    </source>
</evidence>
<sequence length="237" mass="25009">PADLADAAADVPLLAERNPAPESVLELEPDLVYAGWESNLSDEGAGERSMYASVGVPTYVSPSACQGEHRPHRLTFEHVFAEIEEVGTVLGRDEAAADLVDRQRAELAEVPRSDAGLTALWYSSGSETPYVGAGAGAPQMIMDAVGLENVAGDVDATWASLSWEAVADRGPDVIVLVDSAWNTAEHKMEVLRSNPVTAALPAVEQERYLTVPFPATEAGVRNVSAAQDLAAQLAETG</sequence>
<dbReference type="SUPFAM" id="SSF53807">
    <property type="entry name" value="Helical backbone' metal receptor"/>
    <property type="match status" value="1"/>
</dbReference>
<dbReference type="PROSITE" id="PS50983">
    <property type="entry name" value="FE_B12_PBP"/>
    <property type="match status" value="1"/>
</dbReference>
<organism evidence="3 4">
    <name type="scientific">Georgenia halotolerans</name>
    <dbReference type="NCBI Taxonomy" id="3028317"/>
    <lineage>
        <taxon>Bacteria</taxon>
        <taxon>Bacillati</taxon>
        <taxon>Actinomycetota</taxon>
        <taxon>Actinomycetes</taxon>
        <taxon>Micrococcales</taxon>
        <taxon>Bogoriellaceae</taxon>
        <taxon>Georgenia</taxon>
    </lineage>
</organism>
<feature type="domain" description="Fe/B12 periplasmic-binding" evidence="2">
    <location>
        <begin position="1"/>
        <end position="237"/>
    </location>
</feature>
<dbReference type="PANTHER" id="PTHR30535">
    <property type="entry name" value="VITAMIN B12-BINDING PROTEIN"/>
    <property type="match status" value="1"/>
</dbReference>
<comment type="caution">
    <text evidence="3">The sequence shown here is derived from an EMBL/GenBank/DDBJ whole genome shotgun (WGS) entry which is preliminary data.</text>
</comment>